<evidence type="ECO:0000313" key="3">
    <source>
        <dbReference type="Proteomes" id="UP000486351"/>
    </source>
</evidence>
<feature type="region of interest" description="Disordered" evidence="1">
    <location>
        <begin position="33"/>
        <end position="83"/>
    </location>
</feature>
<dbReference type="Proteomes" id="UP000486351">
    <property type="component" value="Unassembled WGS sequence"/>
</dbReference>
<evidence type="ECO:0000256" key="1">
    <source>
        <dbReference type="SAM" id="MobiDB-lite"/>
    </source>
</evidence>
<comment type="caution">
    <text evidence="2">The sequence shown here is derived from an EMBL/GenBank/DDBJ whole genome shotgun (WGS) entry which is preliminary data.</text>
</comment>
<feature type="compositionally biased region" description="Pro residues" evidence="1">
    <location>
        <begin position="38"/>
        <end position="48"/>
    </location>
</feature>
<reference evidence="2 3" key="1">
    <citation type="submission" date="2018-09" db="EMBL/GenBank/DDBJ databases">
        <title>Genomic investigation of the strawberry pathogen Phytophthora fragariae indicates pathogenicity is determined by transcriptional variation in three key races.</title>
        <authorList>
            <person name="Adams T.M."/>
            <person name="Armitage A.D."/>
            <person name="Sobczyk M.K."/>
            <person name="Bates H.J."/>
            <person name="Dunwell J.M."/>
            <person name="Nellist C.F."/>
            <person name="Harrison R.J."/>
        </authorList>
    </citation>
    <scope>NUCLEOTIDE SEQUENCE [LARGE SCALE GENOMIC DNA]</scope>
    <source>
        <strain evidence="2 3">NOV-77</strain>
    </source>
</reference>
<dbReference type="AlphaFoldDB" id="A0A6G0S641"/>
<gene>
    <name evidence="2" type="ORF">PF008_g6264</name>
</gene>
<sequence>MTLMTARAVAMLATPPPAHTLLPLNTSMHMALLAPPTSGVPPSTPAPAPTQAQMDGYQSDCESESKSQHADSDVNDDNSENIQ</sequence>
<dbReference type="EMBL" id="QXFY01000244">
    <property type="protein sequence ID" value="KAE9350784.1"/>
    <property type="molecule type" value="Genomic_DNA"/>
</dbReference>
<accession>A0A6G0S641</accession>
<name>A0A6G0S641_9STRA</name>
<protein>
    <submittedName>
        <fullName evidence="2">Uncharacterized protein</fullName>
    </submittedName>
</protein>
<organism evidence="2 3">
    <name type="scientific">Phytophthora fragariae</name>
    <dbReference type="NCBI Taxonomy" id="53985"/>
    <lineage>
        <taxon>Eukaryota</taxon>
        <taxon>Sar</taxon>
        <taxon>Stramenopiles</taxon>
        <taxon>Oomycota</taxon>
        <taxon>Peronosporomycetes</taxon>
        <taxon>Peronosporales</taxon>
        <taxon>Peronosporaceae</taxon>
        <taxon>Phytophthora</taxon>
    </lineage>
</organism>
<evidence type="ECO:0000313" key="2">
    <source>
        <dbReference type="EMBL" id="KAE9350784.1"/>
    </source>
</evidence>
<feature type="compositionally biased region" description="Acidic residues" evidence="1">
    <location>
        <begin position="73"/>
        <end position="83"/>
    </location>
</feature>
<proteinExistence type="predicted"/>
<feature type="compositionally biased region" description="Basic and acidic residues" evidence="1">
    <location>
        <begin position="63"/>
        <end position="72"/>
    </location>
</feature>